<accession>A0A2H3K863</accession>
<evidence type="ECO:0000313" key="4">
    <source>
        <dbReference type="Proteomes" id="UP000218811"/>
    </source>
</evidence>
<gene>
    <name evidence="3" type="ORF">WOLCODRAFT_145090</name>
</gene>
<dbReference type="OrthoDB" id="3265241at2759"/>
<proteinExistence type="predicted"/>
<evidence type="ECO:0000259" key="2">
    <source>
        <dbReference type="Pfam" id="PF08302"/>
    </source>
</evidence>
<dbReference type="InterPro" id="IPR015965">
    <property type="entry name" value="tRNA_lig_PDEase"/>
</dbReference>
<feature type="region of interest" description="Disordered" evidence="1">
    <location>
        <begin position="1"/>
        <end position="53"/>
    </location>
</feature>
<feature type="compositionally biased region" description="Basic and acidic residues" evidence="1">
    <location>
        <begin position="10"/>
        <end position="42"/>
    </location>
</feature>
<reference evidence="3 4" key="1">
    <citation type="journal article" date="2012" name="Science">
        <title>The Paleozoic origin of enzymatic lignin decomposition reconstructed from 31 fungal genomes.</title>
        <authorList>
            <person name="Floudas D."/>
            <person name="Binder M."/>
            <person name="Riley R."/>
            <person name="Barry K."/>
            <person name="Blanchette R.A."/>
            <person name="Henrissat B."/>
            <person name="Martinez A.T."/>
            <person name="Otillar R."/>
            <person name="Spatafora J.W."/>
            <person name="Yadav J.S."/>
            <person name="Aerts A."/>
            <person name="Benoit I."/>
            <person name="Boyd A."/>
            <person name="Carlson A."/>
            <person name="Copeland A."/>
            <person name="Coutinho P.M."/>
            <person name="de Vries R.P."/>
            <person name="Ferreira P."/>
            <person name="Findley K."/>
            <person name="Foster B."/>
            <person name="Gaskell J."/>
            <person name="Glotzer D."/>
            <person name="Gorecki P."/>
            <person name="Heitman J."/>
            <person name="Hesse C."/>
            <person name="Hori C."/>
            <person name="Igarashi K."/>
            <person name="Jurgens J.A."/>
            <person name="Kallen N."/>
            <person name="Kersten P."/>
            <person name="Kohler A."/>
            <person name="Kuees U."/>
            <person name="Kumar T.K.A."/>
            <person name="Kuo A."/>
            <person name="LaButti K."/>
            <person name="Larrondo L.F."/>
            <person name="Lindquist E."/>
            <person name="Ling A."/>
            <person name="Lombard V."/>
            <person name="Lucas S."/>
            <person name="Lundell T."/>
            <person name="Martin R."/>
            <person name="McLaughlin D.J."/>
            <person name="Morgenstern I."/>
            <person name="Morin E."/>
            <person name="Murat C."/>
            <person name="Nagy L.G."/>
            <person name="Nolan M."/>
            <person name="Ohm R.A."/>
            <person name="Patyshakuliyeva A."/>
            <person name="Rokas A."/>
            <person name="Ruiz-Duenas F.J."/>
            <person name="Sabat G."/>
            <person name="Salamov A."/>
            <person name="Samejima M."/>
            <person name="Schmutz J."/>
            <person name="Slot J.C."/>
            <person name="St John F."/>
            <person name="Stenlid J."/>
            <person name="Sun H."/>
            <person name="Sun S."/>
            <person name="Syed K."/>
            <person name="Tsang A."/>
            <person name="Wiebenga A."/>
            <person name="Young D."/>
            <person name="Pisabarro A."/>
            <person name="Eastwood D.C."/>
            <person name="Martin F."/>
            <person name="Cullen D."/>
            <person name="Grigoriev I.V."/>
            <person name="Hibbett D.S."/>
        </authorList>
    </citation>
    <scope>NUCLEOTIDE SEQUENCE [LARGE SCALE GENOMIC DNA]</scope>
    <source>
        <strain evidence="3 4">MD-104</strain>
    </source>
</reference>
<feature type="domain" description="tRNA ligase phosphodiesterase" evidence="2">
    <location>
        <begin position="117"/>
        <end position="200"/>
    </location>
</feature>
<evidence type="ECO:0000313" key="3">
    <source>
        <dbReference type="EMBL" id="PCH44647.1"/>
    </source>
</evidence>
<dbReference type="Pfam" id="PF08302">
    <property type="entry name" value="tRNA_lig_CPD"/>
    <property type="match status" value="1"/>
</dbReference>
<name>A0A2H3K863_WOLCO</name>
<evidence type="ECO:0000256" key="1">
    <source>
        <dbReference type="SAM" id="MobiDB-lite"/>
    </source>
</evidence>
<keyword evidence="4" id="KW-1185">Reference proteome</keyword>
<protein>
    <recommendedName>
        <fullName evidence="2">tRNA ligase phosphodiesterase domain-containing protein</fullName>
    </recommendedName>
</protein>
<sequence>MAAQAGTVGMEKRKKESTSMKEKHKKDSTSMKEKRKKESTSKKEKRSGKAMTEDMAKAKAAKISDTEIGVCCYAIIPVTDLRKAVGDALPARTRALWEERRIDAWRHCAAFLEKRAWFRFQLTHLIWNERVMVAVVKGLEFDEKEVKNAKLDAEKGKQFVDELPEWVHDSLHVRLVISGDDVEPKEARYLVRHWKRNRGDVQGEMRGLKGRVYKLEYLRQLGRVTSPSYAYDLDFDDRPRDRSRLYSRN</sequence>
<organism evidence="3 4">
    <name type="scientific">Wolfiporia cocos (strain MD-104)</name>
    <name type="common">Brown rot fungus</name>
    <dbReference type="NCBI Taxonomy" id="742152"/>
    <lineage>
        <taxon>Eukaryota</taxon>
        <taxon>Fungi</taxon>
        <taxon>Dikarya</taxon>
        <taxon>Basidiomycota</taxon>
        <taxon>Agaricomycotina</taxon>
        <taxon>Agaricomycetes</taxon>
        <taxon>Polyporales</taxon>
        <taxon>Phaeolaceae</taxon>
        <taxon>Wolfiporia</taxon>
    </lineage>
</organism>
<dbReference type="EMBL" id="KB468168">
    <property type="protein sequence ID" value="PCH44647.1"/>
    <property type="molecule type" value="Genomic_DNA"/>
</dbReference>
<dbReference type="GO" id="GO:0005524">
    <property type="term" value="F:ATP binding"/>
    <property type="evidence" value="ECO:0007669"/>
    <property type="project" value="InterPro"/>
</dbReference>
<dbReference type="Proteomes" id="UP000218811">
    <property type="component" value="Unassembled WGS sequence"/>
</dbReference>
<dbReference type="GO" id="GO:0003972">
    <property type="term" value="F:RNA ligase (ATP) activity"/>
    <property type="evidence" value="ECO:0007669"/>
    <property type="project" value="InterPro"/>
</dbReference>
<dbReference type="GO" id="GO:0006388">
    <property type="term" value="P:tRNA splicing, via endonucleolytic cleavage and ligation"/>
    <property type="evidence" value="ECO:0007669"/>
    <property type="project" value="InterPro"/>
</dbReference>
<dbReference type="AlphaFoldDB" id="A0A2H3K863"/>